<reference evidence="1 2" key="1">
    <citation type="submission" date="2019-03" db="EMBL/GenBank/DDBJ databases">
        <authorList>
            <person name="Kim H."/>
            <person name="Yu S.-M."/>
        </authorList>
    </citation>
    <scope>NUCLEOTIDE SEQUENCE [LARGE SCALE GENOMIC DNA]</scope>
    <source>
        <strain evidence="1 2">NBC122</strain>
    </source>
</reference>
<dbReference type="Gene3D" id="3.40.630.30">
    <property type="match status" value="1"/>
</dbReference>
<keyword evidence="2" id="KW-1185">Reference proteome</keyword>
<dbReference type="AlphaFoldDB" id="A0A4P6ZHB4"/>
<evidence type="ECO:0000313" key="2">
    <source>
        <dbReference type="Proteomes" id="UP000294419"/>
    </source>
</evidence>
<sequence length="293" mass="34228">MIKKIRYGDIDFEKYNECIESSIQKNFYANKFIMDHLCAEWEILVYGNYDYLMPIPIKKKMGIPVVVAPIFCQQIGIFSKAENQSINDLFLTYLKNNYLVSYYPFNYYNLFGKATVSKKNYIIEKQDYELLRKSYSKGRKAILAKSAEGLVCEKVGYNNDIHNFLLTHFKGLDKTSDVINFLDFIKFLNDLSKLRVYAYFSENKIISVAVLTDENHELILLALVNDPNYQYLNGASYLIDDIIQHNIRLKKIDFMGGNVRGIEVFFKSFGAQLEPFAVIENTKWAMLKKWIKK</sequence>
<dbReference type="Proteomes" id="UP000294419">
    <property type="component" value="Chromosome"/>
</dbReference>
<accession>A0A4P6ZHB4</accession>
<name>A0A4P6ZHB4_9FLAO</name>
<dbReference type="EMBL" id="CP037954">
    <property type="protein sequence ID" value="QBO59150.1"/>
    <property type="molecule type" value="Genomic_DNA"/>
</dbReference>
<protein>
    <recommendedName>
        <fullName evidence="3">Acetyltransferase (GNAT) domain-containing protein</fullName>
    </recommendedName>
</protein>
<organism evidence="1 2">
    <name type="scientific">Chryseobacterium salivictor</name>
    <dbReference type="NCBI Taxonomy" id="2547600"/>
    <lineage>
        <taxon>Bacteria</taxon>
        <taxon>Pseudomonadati</taxon>
        <taxon>Bacteroidota</taxon>
        <taxon>Flavobacteriia</taxon>
        <taxon>Flavobacteriales</taxon>
        <taxon>Weeksellaceae</taxon>
        <taxon>Chryseobacterium group</taxon>
        <taxon>Chryseobacterium</taxon>
    </lineage>
</organism>
<gene>
    <name evidence="1" type="ORF">NBC122_02345</name>
</gene>
<evidence type="ECO:0000313" key="1">
    <source>
        <dbReference type="EMBL" id="QBO59150.1"/>
    </source>
</evidence>
<proteinExistence type="predicted"/>
<dbReference type="InterPro" id="IPR016181">
    <property type="entry name" value="Acyl_CoA_acyltransferase"/>
</dbReference>
<dbReference type="KEGG" id="csal:NBC122_02345"/>
<dbReference type="RefSeq" id="WP_133440512.1">
    <property type="nucleotide sequence ID" value="NZ_CP037954.1"/>
</dbReference>
<dbReference type="SUPFAM" id="SSF55729">
    <property type="entry name" value="Acyl-CoA N-acyltransferases (Nat)"/>
    <property type="match status" value="1"/>
</dbReference>
<dbReference type="OrthoDB" id="1113003at2"/>
<evidence type="ECO:0008006" key="3">
    <source>
        <dbReference type="Google" id="ProtNLM"/>
    </source>
</evidence>